<dbReference type="InterPro" id="IPR000772">
    <property type="entry name" value="Ricin_B_lectin"/>
</dbReference>
<dbReference type="SUPFAM" id="SSF50370">
    <property type="entry name" value="Ricin B-like lectins"/>
    <property type="match status" value="1"/>
</dbReference>
<sequence>MSLPEGIYLITNVKARIAVDLEGGAAVQAWEAPTGNKCDITLLNKLWLVKPTQRKDLQTYSICNLRGGIYMSMSLDEEDRTSVEGQRPEASQFGATPETLHQEWQFMKVGDSYRIQNAKAKTSLNLESGKEANGTPIIVWGDSDTTNQLWNLKSYSATYDDILAALQDSPYGMDDFKYSPFNTLYFVVPQSLLEEIWNATALPARPTEGKPRSRTFLGDDYAIGDQFLRTNGLRLISTTVAFKAAVNDWAFYNIKADHFSPLCGVHVGERHTDGEDRAYNWTLSEDRKNVLFFEYNQDVRLENSNVNGQSTTYWSTFFDKPSRRKSNTMPSGV</sequence>
<dbReference type="InterPro" id="IPR040600">
    <property type="entry name" value="Agglutinin_C"/>
</dbReference>
<keyword evidence="4" id="KW-1185">Reference proteome</keyword>
<evidence type="ECO:0000259" key="1">
    <source>
        <dbReference type="Pfam" id="PF14200"/>
    </source>
</evidence>
<reference evidence="3" key="1">
    <citation type="submission" date="2023-03" db="EMBL/GenBank/DDBJ databases">
        <title>Massive genome expansion in bonnet fungi (Mycena s.s.) driven by repeated elements and novel gene families across ecological guilds.</title>
        <authorList>
            <consortium name="Lawrence Berkeley National Laboratory"/>
            <person name="Harder C.B."/>
            <person name="Miyauchi S."/>
            <person name="Viragh M."/>
            <person name="Kuo A."/>
            <person name="Thoen E."/>
            <person name="Andreopoulos B."/>
            <person name="Lu D."/>
            <person name="Skrede I."/>
            <person name="Drula E."/>
            <person name="Henrissat B."/>
            <person name="Morin E."/>
            <person name="Kohler A."/>
            <person name="Barry K."/>
            <person name="LaButti K."/>
            <person name="Morin E."/>
            <person name="Salamov A."/>
            <person name="Lipzen A."/>
            <person name="Mereny Z."/>
            <person name="Hegedus B."/>
            <person name="Baldrian P."/>
            <person name="Stursova M."/>
            <person name="Weitz H."/>
            <person name="Taylor A."/>
            <person name="Grigoriev I.V."/>
            <person name="Nagy L.G."/>
            <person name="Martin F."/>
            <person name="Kauserud H."/>
        </authorList>
    </citation>
    <scope>NUCLEOTIDE SEQUENCE</scope>
    <source>
        <strain evidence="3">CBHHK182m</strain>
    </source>
</reference>
<organism evidence="3 4">
    <name type="scientific">Mycena metata</name>
    <dbReference type="NCBI Taxonomy" id="1033252"/>
    <lineage>
        <taxon>Eukaryota</taxon>
        <taxon>Fungi</taxon>
        <taxon>Dikarya</taxon>
        <taxon>Basidiomycota</taxon>
        <taxon>Agaricomycotina</taxon>
        <taxon>Agaricomycetes</taxon>
        <taxon>Agaricomycetidae</taxon>
        <taxon>Agaricales</taxon>
        <taxon>Marasmiineae</taxon>
        <taxon>Mycenaceae</taxon>
        <taxon>Mycena</taxon>
    </lineage>
</organism>
<protein>
    <recommendedName>
        <fullName evidence="5">Ricin B lectin domain-containing protein</fullName>
    </recommendedName>
</protein>
<dbReference type="Gene3D" id="2.80.10.50">
    <property type="match status" value="1"/>
</dbReference>
<dbReference type="Gene3D" id="3.30.460.70">
    <property type="match status" value="1"/>
</dbReference>
<comment type="caution">
    <text evidence="3">The sequence shown here is derived from an EMBL/GenBank/DDBJ whole genome shotgun (WGS) entry which is preliminary data.</text>
</comment>
<dbReference type="Proteomes" id="UP001215598">
    <property type="component" value="Unassembled WGS sequence"/>
</dbReference>
<dbReference type="Pfam" id="PF14200">
    <property type="entry name" value="RicinB_lectin_2"/>
    <property type="match status" value="1"/>
</dbReference>
<gene>
    <name evidence="3" type="ORF">B0H16DRAFT_1474382</name>
</gene>
<accession>A0AAD7MKI2</accession>
<dbReference type="InterPro" id="IPR038765">
    <property type="entry name" value="Papain-like_cys_pep_sf"/>
</dbReference>
<dbReference type="InterPro" id="IPR035992">
    <property type="entry name" value="Ricin_B-like_lectins"/>
</dbReference>
<dbReference type="SUPFAM" id="SSF54001">
    <property type="entry name" value="Cysteine proteinases"/>
    <property type="match status" value="1"/>
</dbReference>
<proteinExistence type="predicted"/>
<evidence type="ECO:0000313" key="3">
    <source>
        <dbReference type="EMBL" id="KAJ7720549.1"/>
    </source>
</evidence>
<evidence type="ECO:0000313" key="4">
    <source>
        <dbReference type="Proteomes" id="UP001215598"/>
    </source>
</evidence>
<dbReference type="AlphaFoldDB" id="A0AAD7MKI2"/>
<feature type="domain" description="Ricin B lectin" evidence="1">
    <location>
        <begin position="44"/>
        <end position="140"/>
    </location>
</feature>
<evidence type="ECO:0008006" key="5">
    <source>
        <dbReference type="Google" id="ProtNLM"/>
    </source>
</evidence>
<feature type="domain" description="Agglutinin C-terminal" evidence="2">
    <location>
        <begin position="185"/>
        <end position="294"/>
    </location>
</feature>
<dbReference type="EMBL" id="JARKIB010000239">
    <property type="protein sequence ID" value="KAJ7720549.1"/>
    <property type="molecule type" value="Genomic_DNA"/>
</dbReference>
<dbReference type="Pfam" id="PF18021">
    <property type="entry name" value="Agglutinin_C"/>
    <property type="match status" value="1"/>
</dbReference>
<evidence type="ECO:0000259" key="2">
    <source>
        <dbReference type="Pfam" id="PF18021"/>
    </source>
</evidence>
<name>A0AAD7MKI2_9AGAR</name>
<dbReference type="PROSITE" id="PS50231">
    <property type="entry name" value="RICIN_B_LECTIN"/>
    <property type="match status" value="1"/>
</dbReference>